<accession>H3BL60</accession>
<organism evidence="2 4">
    <name type="scientific">Mus musculus</name>
    <name type="common">Mouse</name>
    <dbReference type="NCBI Taxonomy" id="10090"/>
    <lineage>
        <taxon>Eukaryota</taxon>
        <taxon>Metazoa</taxon>
        <taxon>Chordata</taxon>
        <taxon>Craniata</taxon>
        <taxon>Vertebrata</taxon>
        <taxon>Euteleostomi</taxon>
        <taxon>Mammalia</taxon>
        <taxon>Eutheria</taxon>
        <taxon>Euarchontoglires</taxon>
        <taxon>Glires</taxon>
        <taxon>Rodentia</taxon>
        <taxon>Myomorpha</taxon>
        <taxon>Muroidea</taxon>
        <taxon>Muridae</taxon>
        <taxon>Murinae</taxon>
        <taxon>Mus</taxon>
        <taxon>Mus</taxon>
    </lineage>
</organism>
<dbReference type="Pfam" id="PF07703">
    <property type="entry name" value="A2M_BRD"/>
    <property type="match status" value="1"/>
</dbReference>
<evidence type="ECO:0007829" key="7">
    <source>
        <dbReference type="PubMed" id="21183079"/>
    </source>
</evidence>
<dbReference type="OrthoDB" id="6359008at2759"/>
<dbReference type="AGR" id="MGI:88227"/>
<reference evidence="7" key="2">
    <citation type="journal article" date="2010" name="Cell">
        <title>A tissue-specific atlas of mouse protein phosphorylation and expression.</title>
        <authorList>
            <person name="Huttlin E.L."/>
            <person name="Jedrychowski M.P."/>
            <person name="Elias J.E."/>
            <person name="Goswami T."/>
            <person name="Rad R."/>
            <person name="Beausoleil S.A."/>
            <person name="Villen J."/>
            <person name="Haas W."/>
            <person name="Sowa M.E."/>
            <person name="Gygi S.P."/>
        </authorList>
    </citation>
    <scope>IDENTIFICATION BY MASS SPECTROMETRY [LARGE SCALE ANALYSIS]</scope>
</reference>
<keyword evidence="5 6" id="KW-1267">Proteomics identification</keyword>
<reference evidence="2" key="5">
    <citation type="submission" date="2025-09" db="UniProtKB">
        <authorList>
            <consortium name="Ensembl"/>
        </authorList>
    </citation>
    <scope>IDENTIFICATION</scope>
    <source>
        <strain evidence="2">C57BL/6J</strain>
    </source>
</reference>
<dbReference type="Bgee" id="ENSMUSG00000024164">
    <property type="expression patterns" value="Expressed in left lobe of liver and 167 other cell types or tissues"/>
</dbReference>
<proteinExistence type="evidence at protein level"/>
<dbReference type="ExpressionAtlas" id="H3BL60">
    <property type="expression patterns" value="baseline and differential"/>
</dbReference>
<protein>
    <submittedName>
        <fullName evidence="2">Complement component 3</fullName>
    </submittedName>
</protein>
<dbReference type="Proteomes" id="UP000000589">
    <property type="component" value="Chromosome 17"/>
</dbReference>
<name>H3BL60_MOUSE</name>
<evidence type="ECO:0007829" key="6">
    <source>
        <dbReference type="ProteomicsDB" id="H3BL60"/>
    </source>
</evidence>
<dbReference type="Gene3D" id="6.20.50.160">
    <property type="match status" value="1"/>
</dbReference>
<dbReference type="PeptideAtlas" id="H3BL60"/>
<dbReference type="GeneTree" id="ENSGT00940000154063"/>
<evidence type="ECO:0000313" key="2">
    <source>
        <dbReference type="Ensembl" id="ENSMUSP00000135663.2"/>
    </source>
</evidence>
<feature type="non-terminal residue" evidence="2">
    <location>
        <position position="1"/>
    </location>
</feature>
<dbReference type="FunFam" id="6.20.50.160:FF:000003">
    <property type="entry name" value="Complement C3"/>
    <property type="match status" value="1"/>
</dbReference>
<dbReference type="InterPro" id="IPR011625">
    <property type="entry name" value="A2M_N_BRD"/>
</dbReference>
<evidence type="ECO:0000259" key="1">
    <source>
        <dbReference type="Pfam" id="PF07703"/>
    </source>
</evidence>
<dbReference type="SMR" id="H3BL60"/>
<keyword evidence="4" id="KW-1185">Reference proteome</keyword>
<dbReference type="AlphaFoldDB" id="H3BL60"/>
<dbReference type="Ensembl" id="ENSMUST00000177425.2">
    <property type="protein sequence ID" value="ENSMUSP00000135663.2"/>
    <property type="gene ID" value="ENSMUSG00000024164.16"/>
</dbReference>
<gene>
    <name evidence="2 3" type="primary">C3</name>
</gene>
<dbReference type="jPOST" id="H3BL60"/>
<dbReference type="VEuPathDB" id="HostDB:ENSMUSG00000024164"/>
<dbReference type="InterPro" id="IPR050473">
    <property type="entry name" value="A2M/Complement_sys"/>
</dbReference>
<reference evidence="2 4" key="1">
    <citation type="journal article" date="2009" name="PLoS Biol.">
        <title>Lineage-specific biology revealed by a finished genome assembly of the mouse.</title>
        <authorList>
            <consortium name="Mouse Genome Sequencing Consortium"/>
            <person name="Church D.M."/>
            <person name="Goodstadt L."/>
            <person name="Hillier L.W."/>
            <person name="Zody M.C."/>
            <person name="Goldstein S."/>
            <person name="She X."/>
            <person name="Bult C.J."/>
            <person name="Agarwala R."/>
            <person name="Cherry J.L."/>
            <person name="DiCuccio M."/>
            <person name="Hlavina W."/>
            <person name="Kapustin Y."/>
            <person name="Meric P."/>
            <person name="Maglott D."/>
            <person name="Birtle Z."/>
            <person name="Marques A.C."/>
            <person name="Graves T."/>
            <person name="Zhou S."/>
            <person name="Teague B."/>
            <person name="Potamousis K."/>
            <person name="Churas C."/>
            <person name="Place M."/>
            <person name="Herschleb J."/>
            <person name="Runnheim R."/>
            <person name="Forrest D."/>
            <person name="Amos-Landgraf J."/>
            <person name="Schwartz D.C."/>
            <person name="Cheng Z."/>
            <person name="Lindblad-Toh K."/>
            <person name="Eichler E.E."/>
            <person name="Ponting C.P."/>
        </authorList>
    </citation>
    <scope>NUCLEOTIDE SEQUENCE [LARGE SCALE GENOMIC DNA]</scope>
    <source>
        <strain evidence="2 4">C57BL/6J</strain>
    </source>
</reference>
<dbReference type="PANTHER" id="PTHR11412">
    <property type="entry name" value="MACROGLOBULIN / COMPLEMENT"/>
    <property type="match status" value="1"/>
</dbReference>
<evidence type="ECO:0000313" key="4">
    <source>
        <dbReference type="Proteomes" id="UP000000589"/>
    </source>
</evidence>
<dbReference type="HOGENOM" id="CLU_2283867_0_0_1"/>
<feature type="domain" description="Alpha-2-macroglobulin bait region" evidence="1">
    <location>
        <begin position="1"/>
        <end position="55"/>
    </location>
</feature>
<reference evidence="2 4" key="3">
    <citation type="journal article" date="2011" name="PLoS Biol.">
        <title>Modernizing reference genome assemblies.</title>
        <authorList>
            <person name="Church D.M."/>
            <person name="Schneider V.A."/>
            <person name="Graves T."/>
            <person name="Auger K."/>
            <person name="Cunningham F."/>
            <person name="Bouk N."/>
            <person name="Chen H.C."/>
            <person name="Agarwala R."/>
            <person name="McLaren W.M."/>
            <person name="Ritchie G.R."/>
            <person name="Albracht D."/>
            <person name="Kremitzki M."/>
            <person name="Rock S."/>
            <person name="Kotkiewicz H."/>
            <person name="Kremitzki C."/>
            <person name="Wollam A."/>
            <person name="Trani L."/>
            <person name="Fulton L."/>
            <person name="Fulton R."/>
            <person name="Matthews L."/>
            <person name="Whitehead S."/>
            <person name="Chow W."/>
            <person name="Torrance J."/>
            <person name="Dunn M."/>
            <person name="Harden G."/>
            <person name="Threadgold G."/>
            <person name="Wood J."/>
            <person name="Collins J."/>
            <person name="Heath P."/>
            <person name="Griffiths G."/>
            <person name="Pelan S."/>
            <person name="Grafham D."/>
            <person name="Eichler E.E."/>
            <person name="Weinstock G."/>
            <person name="Mardis E.R."/>
            <person name="Wilson R.K."/>
            <person name="Howe K."/>
            <person name="Flicek P."/>
            <person name="Hubbard T."/>
        </authorList>
    </citation>
    <scope>NUCLEOTIDE SEQUENCE [LARGE SCALE GENOMIC DNA]</scope>
    <source>
        <strain evidence="2 4">C57BL/6J</strain>
    </source>
</reference>
<dbReference type="PANTHER" id="PTHR11412:SF81">
    <property type="entry name" value="COMPLEMENT C3"/>
    <property type="match status" value="1"/>
</dbReference>
<sequence length="102" mass="11281">SVWVDVKDSCIGTLVVKGDPRDNHLAPGQQTTLRIEGNQGARVGLVAVDKGVFVLNKKNKLTQSKIWDVVEKAEECQDQKYQKQCEELGAFTESMVVYGCPN</sequence>
<dbReference type="MGI" id="MGI:88227">
    <property type="gene designation" value="C3"/>
</dbReference>
<evidence type="ECO:0000313" key="3">
    <source>
        <dbReference type="MGI" id="MGI:88227"/>
    </source>
</evidence>
<dbReference type="Antibodypedia" id="692">
    <property type="antibodies" value="2030 antibodies from 50 providers"/>
</dbReference>
<evidence type="ECO:0007829" key="5">
    <source>
        <dbReference type="PeptideAtlas" id="H3BL60"/>
    </source>
</evidence>
<reference evidence="2" key="4">
    <citation type="submission" date="2025-08" db="UniProtKB">
        <authorList>
            <consortium name="Ensembl"/>
        </authorList>
    </citation>
    <scope>IDENTIFICATION</scope>
    <source>
        <strain evidence="2">C57BL/6J</strain>
    </source>
</reference>
<dbReference type="ProteomicsDB" id="334769"/>